<evidence type="ECO:0000313" key="1">
    <source>
        <dbReference type="EMBL" id="RHN51823.1"/>
    </source>
</evidence>
<organism evidence="1 2">
    <name type="scientific">Medicago truncatula</name>
    <name type="common">Barrel medic</name>
    <name type="synonym">Medicago tribuloides</name>
    <dbReference type="NCBI Taxonomy" id="3880"/>
    <lineage>
        <taxon>Eukaryota</taxon>
        <taxon>Viridiplantae</taxon>
        <taxon>Streptophyta</taxon>
        <taxon>Embryophyta</taxon>
        <taxon>Tracheophyta</taxon>
        <taxon>Spermatophyta</taxon>
        <taxon>Magnoliopsida</taxon>
        <taxon>eudicotyledons</taxon>
        <taxon>Gunneridae</taxon>
        <taxon>Pentapetalae</taxon>
        <taxon>rosids</taxon>
        <taxon>fabids</taxon>
        <taxon>Fabales</taxon>
        <taxon>Fabaceae</taxon>
        <taxon>Papilionoideae</taxon>
        <taxon>50 kb inversion clade</taxon>
        <taxon>NPAAA clade</taxon>
        <taxon>Hologalegina</taxon>
        <taxon>IRL clade</taxon>
        <taxon>Trifolieae</taxon>
        <taxon>Medicago</taxon>
    </lineage>
</organism>
<accession>A0A396HGW1</accession>
<dbReference type="AlphaFoldDB" id="A0A396HGW1"/>
<gene>
    <name evidence="1" type="ORF">MtrunA17_Chr6g0473291</name>
</gene>
<sequence>MMMHVSAIQPKFIIRNDNQTQILRHKYNTMGNFDISTFKQRVIL</sequence>
<evidence type="ECO:0000313" key="2">
    <source>
        <dbReference type="Proteomes" id="UP000265566"/>
    </source>
</evidence>
<protein>
    <submittedName>
        <fullName evidence="1">Uncharacterized protein</fullName>
    </submittedName>
</protein>
<name>A0A396HGW1_MEDTR</name>
<dbReference type="EMBL" id="PSQE01000006">
    <property type="protein sequence ID" value="RHN51823.1"/>
    <property type="molecule type" value="Genomic_DNA"/>
</dbReference>
<dbReference type="Gramene" id="rna36360">
    <property type="protein sequence ID" value="RHN51823.1"/>
    <property type="gene ID" value="gene36360"/>
</dbReference>
<comment type="caution">
    <text evidence="1">The sequence shown here is derived from an EMBL/GenBank/DDBJ whole genome shotgun (WGS) entry which is preliminary data.</text>
</comment>
<reference evidence="2" key="1">
    <citation type="journal article" date="2018" name="Nat. Plants">
        <title>Whole-genome landscape of Medicago truncatula symbiotic genes.</title>
        <authorList>
            <person name="Pecrix Y."/>
            <person name="Staton S.E."/>
            <person name="Sallet E."/>
            <person name="Lelandais-Briere C."/>
            <person name="Moreau S."/>
            <person name="Carrere S."/>
            <person name="Blein T."/>
            <person name="Jardinaud M.F."/>
            <person name="Latrasse D."/>
            <person name="Zouine M."/>
            <person name="Zahm M."/>
            <person name="Kreplak J."/>
            <person name="Mayjonade B."/>
            <person name="Satge C."/>
            <person name="Perez M."/>
            <person name="Cauet S."/>
            <person name="Marande W."/>
            <person name="Chantry-Darmon C."/>
            <person name="Lopez-Roques C."/>
            <person name="Bouchez O."/>
            <person name="Berard A."/>
            <person name="Debelle F."/>
            <person name="Munos S."/>
            <person name="Bendahmane A."/>
            <person name="Berges H."/>
            <person name="Niebel A."/>
            <person name="Buitink J."/>
            <person name="Frugier F."/>
            <person name="Benhamed M."/>
            <person name="Crespi M."/>
            <person name="Gouzy J."/>
            <person name="Gamas P."/>
        </authorList>
    </citation>
    <scope>NUCLEOTIDE SEQUENCE [LARGE SCALE GENOMIC DNA]</scope>
    <source>
        <strain evidence="2">cv. Jemalong A17</strain>
    </source>
</reference>
<dbReference type="Proteomes" id="UP000265566">
    <property type="component" value="Chromosome 6"/>
</dbReference>
<proteinExistence type="predicted"/>